<comment type="caution">
    <text evidence="1">The sequence shown here is derived from an EMBL/GenBank/DDBJ whole genome shotgun (WGS) entry which is preliminary data.</text>
</comment>
<sequence>METTITDLVRTSSLFLIRNAIARLAPLIVVDAIPNAGGLVPLSTAARDLRVRIPAPPQPGPAGSRPTVRVYVELPPPAEYQVVAFLQLASYPAGTFEMTVPRQWVGNEGDYRLTYILDDGDNVLRATASTPLRVQRTPPFGYLTITPPRPLLPANLATATITEEYLANNDPVLFRIPEHPEINNEVALRMVPYYGNTASHMQVSYATPPVITLPDFPAERIIPVSAAVIRARGNGRQQLTYRCLTRNGLRALDSLILEITVAVRITPSNIAAPRVTQAIAPDNTVTLGDINQAGQGGMEVWLDSVDGLQIGDVISVLLGAGLSTTNALVYAGQPLPLRFIVPTAQIQVTLAGSTTNDVPAPIRFRVTSGTTVVNGPARNLIFNISTLMTLLPPQVQNLNNGALNCNSPHPLNTPYPNRFIQVFIPPSTLLIAGRALTVNCVLSRQDDGSNPIAPAVTVSVVLAPDAPTLGQTVSVPYSTTLGVIGRGVMYVSYAMLNNTNQLVRSAPVAIAVRAVLPGNTYCDGAPFTPAP</sequence>
<dbReference type="AlphaFoldDB" id="A0A9Q3ZVG8"/>
<gene>
    <name evidence="1" type="ORF">GIW73_15355</name>
</gene>
<accession>A0A9Q3ZVG8</accession>
<protein>
    <submittedName>
        <fullName evidence="1">Uncharacterized protein</fullName>
    </submittedName>
</protein>
<proteinExistence type="predicted"/>
<evidence type="ECO:0000313" key="1">
    <source>
        <dbReference type="EMBL" id="MCF5064315.1"/>
    </source>
</evidence>
<reference evidence="1" key="1">
    <citation type="submission" date="2019-11" db="EMBL/GenBank/DDBJ databases">
        <title>Epiphytic Pseudomonas syringae from cherry orchards.</title>
        <authorList>
            <person name="Hulin M.T."/>
        </authorList>
    </citation>
    <scope>NUCLEOTIDE SEQUENCE</scope>
    <source>
        <strain evidence="1">PA-6-9A</strain>
    </source>
</reference>
<name>A0A9Q3ZVG8_PSESX</name>
<dbReference type="EMBL" id="WKEU01000063">
    <property type="protein sequence ID" value="MCF5064315.1"/>
    <property type="molecule type" value="Genomic_DNA"/>
</dbReference>
<evidence type="ECO:0000313" key="2">
    <source>
        <dbReference type="Proteomes" id="UP000814207"/>
    </source>
</evidence>
<dbReference type="Proteomes" id="UP000814207">
    <property type="component" value="Unassembled WGS sequence"/>
</dbReference>
<organism evidence="1 2">
    <name type="scientific">Pseudomonas syringae</name>
    <dbReference type="NCBI Taxonomy" id="317"/>
    <lineage>
        <taxon>Bacteria</taxon>
        <taxon>Pseudomonadati</taxon>
        <taxon>Pseudomonadota</taxon>
        <taxon>Gammaproteobacteria</taxon>
        <taxon>Pseudomonadales</taxon>
        <taxon>Pseudomonadaceae</taxon>
        <taxon>Pseudomonas</taxon>
    </lineage>
</organism>